<gene>
    <name evidence="1" type="ORF">EYC84_003151</name>
</gene>
<reference evidence="1 2" key="1">
    <citation type="submission" date="2019-06" db="EMBL/GenBank/DDBJ databases">
        <title>Genome Sequence of the Brown Rot Fungal Pathogen Monilinia fructicola.</title>
        <authorList>
            <person name="De Miccolis Angelini R.M."/>
            <person name="Landi L."/>
            <person name="Abate D."/>
            <person name="Pollastro S."/>
            <person name="Romanazzi G."/>
            <person name="Faretra F."/>
        </authorList>
    </citation>
    <scope>NUCLEOTIDE SEQUENCE [LARGE SCALE GENOMIC DNA]</scope>
    <source>
        <strain evidence="1 2">Mfrc123</strain>
    </source>
</reference>
<protein>
    <submittedName>
        <fullName evidence="1">Uncharacterized protein</fullName>
    </submittedName>
</protein>
<evidence type="ECO:0000313" key="1">
    <source>
        <dbReference type="EMBL" id="KAA8572544.1"/>
    </source>
</evidence>
<dbReference type="AlphaFoldDB" id="A0A5M9JSR6"/>
<proteinExistence type="predicted"/>
<dbReference type="EMBL" id="VICG01000004">
    <property type="protein sequence ID" value="KAA8572544.1"/>
    <property type="molecule type" value="Genomic_DNA"/>
</dbReference>
<comment type="caution">
    <text evidence="1">The sequence shown here is derived from an EMBL/GenBank/DDBJ whole genome shotgun (WGS) entry which is preliminary data.</text>
</comment>
<organism evidence="1 2">
    <name type="scientific">Monilinia fructicola</name>
    <name type="common">Brown rot fungus</name>
    <name type="synonym">Ciboria fructicola</name>
    <dbReference type="NCBI Taxonomy" id="38448"/>
    <lineage>
        <taxon>Eukaryota</taxon>
        <taxon>Fungi</taxon>
        <taxon>Dikarya</taxon>
        <taxon>Ascomycota</taxon>
        <taxon>Pezizomycotina</taxon>
        <taxon>Leotiomycetes</taxon>
        <taxon>Helotiales</taxon>
        <taxon>Sclerotiniaceae</taxon>
        <taxon>Monilinia</taxon>
    </lineage>
</organism>
<name>A0A5M9JSR6_MONFR</name>
<sequence length="77" mass="8458">MIRVHSIEGLSGQPISYYAWDGAQVQSTDSFAIYTQLGPRSRNWSRRKPLACLLGGNRTTTIICSNQGLSGNDWALA</sequence>
<accession>A0A5M9JSR6</accession>
<keyword evidence="2" id="KW-1185">Reference proteome</keyword>
<evidence type="ECO:0000313" key="2">
    <source>
        <dbReference type="Proteomes" id="UP000322873"/>
    </source>
</evidence>
<dbReference type="Proteomes" id="UP000322873">
    <property type="component" value="Unassembled WGS sequence"/>
</dbReference>